<organism evidence="5 6">
    <name type="scientific">Nocardia aurantia</name>
    <dbReference type="NCBI Taxonomy" id="2585199"/>
    <lineage>
        <taxon>Bacteria</taxon>
        <taxon>Bacillati</taxon>
        <taxon>Actinomycetota</taxon>
        <taxon>Actinomycetes</taxon>
        <taxon>Mycobacteriales</taxon>
        <taxon>Nocardiaceae</taxon>
        <taxon>Nocardia</taxon>
    </lineage>
</organism>
<dbReference type="InterPro" id="IPR052336">
    <property type="entry name" value="MlaD_Phospholipid_Transporter"/>
</dbReference>
<evidence type="ECO:0000256" key="1">
    <source>
        <dbReference type="SAM" id="MobiDB-lite"/>
    </source>
</evidence>
<dbReference type="AlphaFoldDB" id="A0A7K0DWY1"/>
<dbReference type="RefSeq" id="WP_194291029.1">
    <property type="nucleotide sequence ID" value="NZ_WEGI01000013.1"/>
</dbReference>
<dbReference type="InterPro" id="IPR024516">
    <property type="entry name" value="Mce_C"/>
</dbReference>
<dbReference type="PANTHER" id="PTHR33371:SF4">
    <property type="entry name" value="INTERMEMBRANE PHOSPHOLIPID TRANSPORT SYSTEM BINDING PROTEIN MLAD"/>
    <property type="match status" value="1"/>
</dbReference>
<dbReference type="PANTHER" id="PTHR33371">
    <property type="entry name" value="INTERMEMBRANE PHOSPHOLIPID TRANSPORT SYSTEM BINDING PROTEIN MLAD-RELATED"/>
    <property type="match status" value="1"/>
</dbReference>
<keyword evidence="2" id="KW-0812">Transmembrane</keyword>
<keyword evidence="6" id="KW-1185">Reference proteome</keyword>
<accession>A0A7K0DWY1</accession>
<proteinExistence type="predicted"/>
<reference evidence="5 6" key="1">
    <citation type="submission" date="2019-10" db="EMBL/GenBank/DDBJ databases">
        <title>Nocardia macrotermitis sp. nov. and Nocardia aurantia sp. nov., isolated from the gut of fungus growing-termite Macrotermes natalensis.</title>
        <authorList>
            <person name="Benndorf R."/>
            <person name="Schwitalla J."/>
            <person name="Martin K."/>
            <person name="De Beer W."/>
            <person name="Kaster A.-K."/>
            <person name="Vollmers J."/>
            <person name="Poulsen M."/>
            <person name="Beemelmanns C."/>
        </authorList>
    </citation>
    <scope>NUCLEOTIDE SEQUENCE [LARGE SCALE GENOMIC DNA]</scope>
    <source>
        <strain evidence="5 6">RB56</strain>
    </source>
</reference>
<dbReference type="Pfam" id="PF02470">
    <property type="entry name" value="MlaD"/>
    <property type="match status" value="1"/>
</dbReference>
<sequence length="426" mass="45483">MAAVRNPFRRDLRSTFREAGRGTKIGLALGIVLVLVLAGVGWWAFGQYNRTTITAYFDRSIGIYKGSDVRILGVPVGKVDSVQPQGEQVKVVMHVDRGYDVPADARAAQITPSVVSDRYIQLAPVYKGGQKLGRNATIPKDRTVTPVEVDRLYKSITELSDALGPNGANKDGALNDLVRTGAANLSGNGDALANSLTQLSHAARYLSDARGDIFDTIKNLQVFVHTLAVNDDQVRQFNSQLASLAGFLSDERSDLGQALNLLSLALGDVARFVDNNRDLVASNADALTTLTKTLADQSSDVAKALPVLPLALSNLINVHDAESGTLNMRANLTQLQDPFGTLCQLMDLGKLVPGDPKFDALSRQLRPVLDQCKTITDQLTAGVQTPSLVLPFGILSGPNEQRNPVPGTVPGTPSDQAPPSQGGGQR</sequence>
<evidence type="ECO:0000313" key="5">
    <source>
        <dbReference type="EMBL" id="MQY30281.1"/>
    </source>
</evidence>
<dbReference type="InterPro" id="IPR003399">
    <property type="entry name" value="Mce/MlaD"/>
</dbReference>
<protein>
    <recommendedName>
        <fullName evidence="7">Mammalian cell entry protein</fullName>
    </recommendedName>
</protein>
<evidence type="ECO:0008006" key="7">
    <source>
        <dbReference type="Google" id="ProtNLM"/>
    </source>
</evidence>
<dbReference type="NCBIfam" id="TIGR00996">
    <property type="entry name" value="Mtu_fam_mce"/>
    <property type="match status" value="1"/>
</dbReference>
<feature type="domain" description="Mce/MlaD" evidence="3">
    <location>
        <begin position="51"/>
        <end position="124"/>
    </location>
</feature>
<feature type="region of interest" description="Disordered" evidence="1">
    <location>
        <begin position="394"/>
        <end position="426"/>
    </location>
</feature>
<evidence type="ECO:0000259" key="3">
    <source>
        <dbReference type="Pfam" id="PF02470"/>
    </source>
</evidence>
<comment type="caution">
    <text evidence="5">The sequence shown here is derived from an EMBL/GenBank/DDBJ whole genome shotgun (WGS) entry which is preliminary data.</text>
</comment>
<keyword evidence="2" id="KW-1133">Transmembrane helix</keyword>
<keyword evidence="2" id="KW-0472">Membrane</keyword>
<dbReference type="InterPro" id="IPR005693">
    <property type="entry name" value="Mce"/>
</dbReference>
<dbReference type="GO" id="GO:0005576">
    <property type="term" value="C:extracellular region"/>
    <property type="evidence" value="ECO:0007669"/>
    <property type="project" value="TreeGrafter"/>
</dbReference>
<evidence type="ECO:0000313" key="6">
    <source>
        <dbReference type="Proteomes" id="UP000431401"/>
    </source>
</evidence>
<dbReference type="Pfam" id="PF11887">
    <property type="entry name" value="Mce4_CUP1"/>
    <property type="match status" value="1"/>
</dbReference>
<evidence type="ECO:0000256" key="2">
    <source>
        <dbReference type="SAM" id="Phobius"/>
    </source>
</evidence>
<dbReference type="EMBL" id="WEGI01000013">
    <property type="protein sequence ID" value="MQY30281.1"/>
    <property type="molecule type" value="Genomic_DNA"/>
</dbReference>
<gene>
    <name evidence="5" type="ORF">NRB56_58830</name>
</gene>
<feature type="transmembrane region" description="Helical" evidence="2">
    <location>
        <begin position="25"/>
        <end position="45"/>
    </location>
</feature>
<dbReference type="Proteomes" id="UP000431401">
    <property type="component" value="Unassembled WGS sequence"/>
</dbReference>
<feature type="domain" description="Mammalian cell entry C-terminal" evidence="4">
    <location>
        <begin position="130"/>
        <end position="305"/>
    </location>
</feature>
<evidence type="ECO:0000259" key="4">
    <source>
        <dbReference type="Pfam" id="PF11887"/>
    </source>
</evidence>
<name>A0A7K0DWY1_9NOCA</name>